<feature type="region of interest" description="Disordered" evidence="1">
    <location>
        <begin position="186"/>
        <end position="207"/>
    </location>
</feature>
<dbReference type="PATRIC" id="fig|1348663.4.peg.7453"/>
<evidence type="ECO:0000256" key="1">
    <source>
        <dbReference type="SAM" id="MobiDB-lite"/>
    </source>
</evidence>
<dbReference type="OrthoDB" id="4350824at2"/>
<organism evidence="2 3">
    <name type="scientific">Kitasatospora cheerisanensis KCTC 2395</name>
    <dbReference type="NCBI Taxonomy" id="1348663"/>
    <lineage>
        <taxon>Bacteria</taxon>
        <taxon>Bacillati</taxon>
        <taxon>Actinomycetota</taxon>
        <taxon>Actinomycetes</taxon>
        <taxon>Kitasatosporales</taxon>
        <taxon>Streptomycetaceae</taxon>
        <taxon>Kitasatospora</taxon>
    </lineage>
</organism>
<feature type="compositionally biased region" description="Basic residues" evidence="1">
    <location>
        <begin position="228"/>
        <end position="237"/>
    </location>
</feature>
<reference evidence="2 3" key="1">
    <citation type="submission" date="2014-05" db="EMBL/GenBank/DDBJ databases">
        <title>Draft Genome Sequence of Kitasatospora cheerisanensis KCTC 2395.</title>
        <authorList>
            <person name="Nam D.H."/>
        </authorList>
    </citation>
    <scope>NUCLEOTIDE SEQUENCE [LARGE SCALE GENOMIC DNA]</scope>
    <source>
        <strain evidence="2 3">KCTC 2395</strain>
    </source>
</reference>
<sequence>MNTTATPAAVPAAPAPVLASAAQSIARRGLFAEQPLVVGAESQEWALWLTAVGQVVPMPSLGEALIEAAEHNAVAADLDDGSPFNAVVHAVVLHHGTAWRRPRQARTGSVHPHILFSAWCAICNEPLDEEYGYYESPEDVVAVARDHGWRTLAGGELVCAETDPAHLTAEQALTARTALAAEGQTALDLPADPDPVPADEPDGEYPVGRYLFGARLHRAPATAPTPPRRGRQRHRLPHPGLRAHQPPHRRGPPHRPGRSPRRCPGGDGRLPAQPRRVHRRRHRPPRLTPPRP</sequence>
<evidence type="ECO:0000313" key="2">
    <source>
        <dbReference type="EMBL" id="KDN80496.1"/>
    </source>
</evidence>
<dbReference type="RefSeq" id="WP_035875935.1">
    <property type="nucleotide sequence ID" value="NZ_KK853998.1"/>
</dbReference>
<gene>
    <name evidence="2" type="ORF">KCH_77300</name>
</gene>
<feature type="compositionally biased region" description="Basic residues" evidence="1">
    <location>
        <begin position="245"/>
        <end position="261"/>
    </location>
</feature>
<dbReference type="EMBL" id="JNBY01000174">
    <property type="protein sequence ID" value="KDN80496.1"/>
    <property type="molecule type" value="Genomic_DNA"/>
</dbReference>
<proteinExistence type="predicted"/>
<accession>A0A066YQY0</accession>
<feature type="region of interest" description="Disordered" evidence="1">
    <location>
        <begin position="219"/>
        <end position="292"/>
    </location>
</feature>
<dbReference type="HOGENOM" id="CLU_952426_0_0_11"/>
<name>A0A066YQY0_9ACTN</name>
<feature type="compositionally biased region" description="Basic residues" evidence="1">
    <location>
        <begin position="275"/>
        <end position="285"/>
    </location>
</feature>
<dbReference type="AlphaFoldDB" id="A0A066YQY0"/>
<protein>
    <submittedName>
        <fullName evidence="2">Uncharacterized protein</fullName>
    </submittedName>
</protein>
<evidence type="ECO:0000313" key="3">
    <source>
        <dbReference type="Proteomes" id="UP000027178"/>
    </source>
</evidence>
<dbReference type="Proteomes" id="UP000027178">
    <property type="component" value="Unassembled WGS sequence"/>
</dbReference>
<comment type="caution">
    <text evidence="2">The sequence shown here is derived from an EMBL/GenBank/DDBJ whole genome shotgun (WGS) entry which is preliminary data.</text>
</comment>
<keyword evidence="3" id="KW-1185">Reference proteome</keyword>